<dbReference type="Pfam" id="PF00068">
    <property type="entry name" value="Phospholip_A2_1"/>
    <property type="match status" value="1"/>
</dbReference>
<comment type="caution">
    <text evidence="10">The sequence shown here is derived from an EMBL/GenBank/DDBJ whole genome shotgun (WGS) entry which is preliminary data.</text>
</comment>
<feature type="active site" evidence="4">
    <location>
        <position position="107"/>
    </location>
</feature>
<dbReference type="SUPFAM" id="SSF48619">
    <property type="entry name" value="Phospholipase A2, PLA2"/>
    <property type="match status" value="1"/>
</dbReference>
<dbReference type="PROSITE" id="PS00119">
    <property type="entry name" value="PA2_ASP"/>
    <property type="match status" value="1"/>
</dbReference>
<accession>A0A2G8LCL3</accession>
<dbReference type="Gene3D" id="1.20.90.10">
    <property type="entry name" value="Phospholipase A2 domain"/>
    <property type="match status" value="1"/>
</dbReference>
<keyword evidence="8" id="KW-0378">Hydrolase</keyword>
<dbReference type="EMBL" id="MRZV01000126">
    <property type="protein sequence ID" value="PIK57991.1"/>
    <property type="molecule type" value="Genomic_DNA"/>
</dbReference>
<dbReference type="GO" id="GO:0016042">
    <property type="term" value="P:lipid catabolic process"/>
    <property type="evidence" value="ECO:0007669"/>
    <property type="project" value="InterPro"/>
</dbReference>
<feature type="disulfide bond" evidence="6">
    <location>
        <begin position="149"/>
        <end position="169"/>
    </location>
</feature>
<dbReference type="GO" id="GO:0005543">
    <property type="term" value="F:phospholipid binding"/>
    <property type="evidence" value="ECO:0007669"/>
    <property type="project" value="TreeGrafter"/>
</dbReference>
<dbReference type="CDD" id="cd00125">
    <property type="entry name" value="PLA2c"/>
    <property type="match status" value="1"/>
</dbReference>
<comment type="similarity">
    <text evidence="7">Belongs to the phospholipase A2 family.</text>
</comment>
<keyword evidence="2 8" id="KW-0964">Secreted</keyword>
<dbReference type="PRINTS" id="PR00389">
    <property type="entry name" value="PHPHLIPASEA2"/>
</dbReference>
<dbReference type="InterPro" id="IPR001211">
    <property type="entry name" value="PLA2"/>
</dbReference>
<evidence type="ECO:0000256" key="7">
    <source>
        <dbReference type="RuleBase" id="RU003654"/>
    </source>
</evidence>
<feature type="binding site" evidence="5">
    <location>
        <position position="87"/>
    </location>
    <ligand>
        <name>Ca(2+)</name>
        <dbReference type="ChEBI" id="CHEBI:29108"/>
    </ligand>
</feature>
<organism evidence="10 11">
    <name type="scientific">Stichopus japonicus</name>
    <name type="common">Sea cucumber</name>
    <dbReference type="NCBI Taxonomy" id="307972"/>
    <lineage>
        <taxon>Eukaryota</taxon>
        <taxon>Metazoa</taxon>
        <taxon>Echinodermata</taxon>
        <taxon>Eleutherozoa</taxon>
        <taxon>Echinozoa</taxon>
        <taxon>Holothuroidea</taxon>
        <taxon>Aspidochirotacea</taxon>
        <taxon>Aspidochirotida</taxon>
        <taxon>Stichopodidae</taxon>
        <taxon>Apostichopus</taxon>
    </lineage>
</organism>
<dbReference type="InterPro" id="IPR036444">
    <property type="entry name" value="PLipase_A2_dom_sf"/>
</dbReference>
<dbReference type="InterPro" id="IPR033113">
    <property type="entry name" value="PLA2_histidine"/>
</dbReference>
<evidence type="ECO:0000256" key="4">
    <source>
        <dbReference type="PIRSR" id="PIRSR601211-1"/>
    </source>
</evidence>
<dbReference type="STRING" id="307972.A0A2G8LCL3"/>
<evidence type="ECO:0000256" key="2">
    <source>
        <dbReference type="ARBA" id="ARBA00022525"/>
    </source>
</evidence>
<evidence type="ECO:0000259" key="9">
    <source>
        <dbReference type="SMART" id="SM00085"/>
    </source>
</evidence>
<feature type="chain" id="PRO_5013429118" description="Phospholipase A2" evidence="8">
    <location>
        <begin position="17"/>
        <end position="301"/>
    </location>
</feature>
<dbReference type="InterPro" id="IPR033112">
    <property type="entry name" value="PLA2_Asp_AS"/>
</dbReference>
<keyword evidence="11" id="KW-1185">Reference proteome</keyword>
<feature type="domain" description="Phospholipase A2-like central" evidence="9">
    <location>
        <begin position="58"/>
        <end position="197"/>
    </location>
</feature>
<feature type="binding site" evidence="5">
    <location>
        <position position="89"/>
    </location>
    <ligand>
        <name>Ca(2+)</name>
        <dbReference type="ChEBI" id="CHEBI:29108"/>
    </ligand>
</feature>
<dbReference type="SMART" id="SM00085">
    <property type="entry name" value="PA2c"/>
    <property type="match status" value="1"/>
</dbReference>
<evidence type="ECO:0000256" key="3">
    <source>
        <dbReference type="ARBA" id="ARBA00023157"/>
    </source>
</evidence>
<dbReference type="EC" id="3.1.1.4" evidence="8"/>
<dbReference type="GO" id="GO:0005509">
    <property type="term" value="F:calcium ion binding"/>
    <property type="evidence" value="ECO:0007669"/>
    <property type="project" value="InterPro"/>
</dbReference>
<evidence type="ECO:0000313" key="10">
    <source>
        <dbReference type="EMBL" id="PIK57991.1"/>
    </source>
</evidence>
<dbReference type="PANTHER" id="PTHR11716">
    <property type="entry name" value="PHOSPHOLIPASE A2 FAMILY MEMBER"/>
    <property type="match status" value="1"/>
</dbReference>
<protein>
    <recommendedName>
        <fullName evidence="8">Phospholipase A2</fullName>
        <ecNumber evidence="8">3.1.1.4</ecNumber>
    </recommendedName>
</protein>
<proteinExistence type="inferred from homology"/>
<name>A0A2G8LCL3_STIJA</name>
<evidence type="ECO:0000256" key="8">
    <source>
        <dbReference type="RuleBase" id="RU361236"/>
    </source>
</evidence>
<feature type="binding site" evidence="5">
    <location>
        <position position="108"/>
    </location>
    <ligand>
        <name>Ca(2+)</name>
        <dbReference type="ChEBI" id="CHEBI:29108"/>
    </ligand>
</feature>
<evidence type="ECO:0000256" key="5">
    <source>
        <dbReference type="PIRSR" id="PIRSR601211-2"/>
    </source>
</evidence>
<dbReference type="AlphaFoldDB" id="A0A2G8LCL3"/>
<feature type="signal peptide" evidence="8">
    <location>
        <begin position="1"/>
        <end position="16"/>
    </location>
</feature>
<dbReference type="GO" id="GO:0005576">
    <property type="term" value="C:extracellular region"/>
    <property type="evidence" value="ECO:0007669"/>
    <property type="project" value="UniProtKB-SubCell"/>
</dbReference>
<feature type="disulfide bond" evidence="6">
    <location>
        <begin position="103"/>
        <end position="178"/>
    </location>
</feature>
<keyword evidence="8" id="KW-0443">Lipid metabolism</keyword>
<keyword evidence="5" id="KW-0479">Metal-binding</keyword>
<evidence type="ECO:0000256" key="6">
    <source>
        <dbReference type="PIRSR" id="PIRSR601211-3"/>
    </source>
</evidence>
<dbReference type="GO" id="GO:0050482">
    <property type="term" value="P:arachidonate secretion"/>
    <property type="evidence" value="ECO:0007669"/>
    <property type="project" value="InterPro"/>
</dbReference>
<keyword evidence="8" id="KW-0732">Signal</keyword>
<sequence>MTMRLIILYIVMCVFAVTFSRSSKDIHQTSAVRRNLVGTDEDTERSNRDDGNRRRFTALWELDFMVGCTTGRGFIEAIYDYAWYGCYCGLGGKGVPVDETDRCCMLHDHCYDVAFHSRDCPLEPDVYFIPYKRHYHMTNCQTPDARITCDTPRSYPWWFPYPHCAAAICRCDAAVAMCLGGSRFNPENVLYPKYTCRKGTAPTIQVATDLVSAPNTLETTFATDTVTEFFEETTVLETTELTTNVNKAANDADDDVIDDVTDKARKVLRGYSRSRFLLKMKQYRSSQFLHYPKKYSINIGK</sequence>
<comment type="subcellular location">
    <subcellularLocation>
        <location evidence="1 8">Secreted</location>
    </subcellularLocation>
</comment>
<evidence type="ECO:0000313" key="11">
    <source>
        <dbReference type="Proteomes" id="UP000230750"/>
    </source>
</evidence>
<feature type="binding site" evidence="5">
    <location>
        <position position="91"/>
    </location>
    <ligand>
        <name>Ca(2+)</name>
        <dbReference type="ChEBI" id="CHEBI:29108"/>
    </ligand>
</feature>
<gene>
    <name evidence="10" type="ORF">BSL78_05079</name>
</gene>
<dbReference type="Proteomes" id="UP000230750">
    <property type="component" value="Unassembled WGS sequence"/>
</dbReference>
<dbReference type="GO" id="GO:0047498">
    <property type="term" value="F:calcium-dependent phospholipase A2 activity"/>
    <property type="evidence" value="ECO:0007669"/>
    <property type="project" value="TreeGrafter"/>
</dbReference>
<evidence type="ECO:0000256" key="1">
    <source>
        <dbReference type="ARBA" id="ARBA00004613"/>
    </source>
</evidence>
<feature type="active site" evidence="4">
    <location>
        <position position="172"/>
    </location>
</feature>
<dbReference type="InterPro" id="IPR016090">
    <property type="entry name" value="PLA2-like_dom"/>
</dbReference>
<comment type="cofactor">
    <cofactor evidence="5">
        <name>Ca(2+)</name>
        <dbReference type="ChEBI" id="CHEBI:29108"/>
    </cofactor>
    <text evidence="5">Binds 1 Ca(2+) ion per subunit.</text>
</comment>
<feature type="disulfide bond" evidence="6">
    <location>
        <begin position="88"/>
        <end position="104"/>
    </location>
</feature>
<feature type="disulfide bond" evidence="6">
    <location>
        <begin position="110"/>
        <end position="171"/>
    </location>
</feature>
<feature type="disulfide bond" evidence="6">
    <location>
        <begin position="120"/>
        <end position="164"/>
    </location>
</feature>
<dbReference type="PANTHER" id="PTHR11716:SF51">
    <property type="entry name" value="PHOSPHOLIPASE A2"/>
    <property type="match status" value="1"/>
</dbReference>
<dbReference type="OrthoDB" id="5841574at2759"/>
<keyword evidence="3 6" id="KW-1015">Disulfide bond</keyword>
<reference evidence="10 11" key="1">
    <citation type="journal article" date="2017" name="PLoS Biol.">
        <title>The sea cucumber genome provides insights into morphological evolution and visceral regeneration.</title>
        <authorList>
            <person name="Zhang X."/>
            <person name="Sun L."/>
            <person name="Yuan J."/>
            <person name="Sun Y."/>
            <person name="Gao Y."/>
            <person name="Zhang L."/>
            <person name="Li S."/>
            <person name="Dai H."/>
            <person name="Hamel J.F."/>
            <person name="Liu C."/>
            <person name="Yu Y."/>
            <person name="Liu S."/>
            <person name="Lin W."/>
            <person name="Guo K."/>
            <person name="Jin S."/>
            <person name="Xu P."/>
            <person name="Storey K.B."/>
            <person name="Huan P."/>
            <person name="Zhang T."/>
            <person name="Zhou Y."/>
            <person name="Zhang J."/>
            <person name="Lin C."/>
            <person name="Li X."/>
            <person name="Xing L."/>
            <person name="Huo D."/>
            <person name="Sun M."/>
            <person name="Wang L."/>
            <person name="Mercier A."/>
            <person name="Li F."/>
            <person name="Yang H."/>
            <person name="Xiang J."/>
        </authorList>
    </citation>
    <scope>NUCLEOTIDE SEQUENCE [LARGE SCALE GENOMIC DNA]</scope>
    <source>
        <strain evidence="10">Shaxun</strain>
        <tissue evidence="10">Muscle</tissue>
    </source>
</reference>
<comment type="catalytic activity">
    <reaction evidence="8">
        <text>a 1,2-diacyl-sn-glycero-3-phosphocholine + H2O = a 1-acyl-sn-glycero-3-phosphocholine + a fatty acid + H(+)</text>
        <dbReference type="Rhea" id="RHEA:15801"/>
        <dbReference type="ChEBI" id="CHEBI:15377"/>
        <dbReference type="ChEBI" id="CHEBI:15378"/>
        <dbReference type="ChEBI" id="CHEBI:28868"/>
        <dbReference type="ChEBI" id="CHEBI:57643"/>
        <dbReference type="ChEBI" id="CHEBI:58168"/>
        <dbReference type="EC" id="3.1.1.4"/>
    </reaction>
</comment>
<keyword evidence="5 8" id="KW-0106">Calcium</keyword>
<dbReference type="PROSITE" id="PS00118">
    <property type="entry name" value="PA2_HIS"/>
    <property type="match status" value="1"/>
</dbReference>
<dbReference type="GO" id="GO:0006644">
    <property type="term" value="P:phospholipid metabolic process"/>
    <property type="evidence" value="ECO:0007669"/>
    <property type="project" value="InterPro"/>
</dbReference>